<keyword evidence="2" id="KW-0472">Membrane</keyword>
<reference evidence="3" key="2">
    <citation type="journal article" date="2023" name="Int. J. Mol. Sci.">
        <title>De Novo Assembly and Annotation of 11 Diverse Shrub Willow (Salix) Genomes Reveals Novel Gene Organization in Sex-Linked Regions.</title>
        <authorList>
            <person name="Hyden B."/>
            <person name="Feng K."/>
            <person name="Yates T.B."/>
            <person name="Jawdy S."/>
            <person name="Cereghino C."/>
            <person name="Smart L.B."/>
            <person name="Muchero W."/>
        </authorList>
    </citation>
    <scope>NUCLEOTIDE SEQUENCE [LARGE SCALE GENOMIC DNA]</scope>
    <source>
        <tissue evidence="3">Shoot tip</tissue>
    </source>
</reference>
<dbReference type="OrthoDB" id="759788at2759"/>
<accession>A0A9Q0PLT4</accession>
<comment type="caution">
    <text evidence="3">The sequence shown here is derived from an EMBL/GenBank/DDBJ whole genome shotgun (WGS) entry which is preliminary data.</text>
</comment>
<dbReference type="PANTHER" id="PTHR34189:SF10">
    <property type="entry name" value="TRANSMEMBRANE PROTEIN"/>
    <property type="match status" value="1"/>
</dbReference>
<keyword evidence="2" id="KW-0812">Transmembrane</keyword>
<protein>
    <submittedName>
        <fullName evidence="3">Uncharacterized protein</fullName>
    </submittedName>
</protein>
<dbReference type="PANTHER" id="PTHR34189">
    <property type="entry name" value="TRANSMEMBRANE PROTEIN"/>
    <property type="match status" value="1"/>
</dbReference>
<feature type="compositionally biased region" description="Polar residues" evidence="1">
    <location>
        <begin position="1"/>
        <end position="10"/>
    </location>
</feature>
<keyword evidence="2" id="KW-1133">Transmembrane helix</keyword>
<gene>
    <name evidence="3" type="ORF">OIU85_006863</name>
</gene>
<keyword evidence="4" id="KW-1185">Reference proteome</keyword>
<dbReference type="AlphaFoldDB" id="A0A9Q0PLT4"/>
<feature type="transmembrane region" description="Helical" evidence="2">
    <location>
        <begin position="61"/>
        <end position="79"/>
    </location>
</feature>
<evidence type="ECO:0000313" key="3">
    <source>
        <dbReference type="EMBL" id="KAJ6690654.1"/>
    </source>
</evidence>
<sequence>MHRSASSTRASDGFLISMEPVADESSPLKTTDYTELPTHDPISDVIKKDLAWHHKSMGENAVHLIPVVLILCALTLWIFSRP</sequence>
<proteinExistence type="predicted"/>
<evidence type="ECO:0000256" key="1">
    <source>
        <dbReference type="SAM" id="MobiDB-lite"/>
    </source>
</evidence>
<name>A0A9Q0PLT4_SALVM</name>
<feature type="region of interest" description="Disordered" evidence="1">
    <location>
        <begin position="1"/>
        <end position="35"/>
    </location>
</feature>
<dbReference type="EMBL" id="JAPFFL010000012">
    <property type="protein sequence ID" value="KAJ6690654.1"/>
    <property type="molecule type" value="Genomic_DNA"/>
</dbReference>
<organism evidence="3 4">
    <name type="scientific">Salix viminalis</name>
    <name type="common">Common osier</name>
    <name type="synonym">Basket willow</name>
    <dbReference type="NCBI Taxonomy" id="40686"/>
    <lineage>
        <taxon>Eukaryota</taxon>
        <taxon>Viridiplantae</taxon>
        <taxon>Streptophyta</taxon>
        <taxon>Embryophyta</taxon>
        <taxon>Tracheophyta</taxon>
        <taxon>Spermatophyta</taxon>
        <taxon>Magnoliopsida</taxon>
        <taxon>eudicotyledons</taxon>
        <taxon>Gunneridae</taxon>
        <taxon>Pentapetalae</taxon>
        <taxon>rosids</taxon>
        <taxon>fabids</taxon>
        <taxon>Malpighiales</taxon>
        <taxon>Salicaceae</taxon>
        <taxon>Saliceae</taxon>
        <taxon>Salix</taxon>
    </lineage>
</organism>
<evidence type="ECO:0000256" key="2">
    <source>
        <dbReference type="SAM" id="Phobius"/>
    </source>
</evidence>
<dbReference type="Proteomes" id="UP001151529">
    <property type="component" value="Chromosome 8"/>
</dbReference>
<evidence type="ECO:0000313" key="4">
    <source>
        <dbReference type="Proteomes" id="UP001151529"/>
    </source>
</evidence>
<reference evidence="3" key="1">
    <citation type="submission" date="2022-11" db="EMBL/GenBank/DDBJ databases">
        <authorList>
            <person name="Hyden B.L."/>
            <person name="Feng K."/>
            <person name="Yates T."/>
            <person name="Jawdy S."/>
            <person name="Smart L.B."/>
            <person name="Muchero W."/>
        </authorList>
    </citation>
    <scope>NUCLEOTIDE SEQUENCE</scope>
    <source>
        <tissue evidence="3">Shoot tip</tissue>
    </source>
</reference>